<dbReference type="EMBL" id="JAOQJL010000020">
    <property type="protein sequence ID" value="MCU6765932.1"/>
    <property type="molecule type" value="Genomic_DNA"/>
</dbReference>
<name>A0ABT2TWM1_9FIRM</name>
<organism evidence="2 3">
    <name type="scientific">Blautia ammoniilytica</name>
    <dbReference type="NCBI Taxonomy" id="2981782"/>
    <lineage>
        <taxon>Bacteria</taxon>
        <taxon>Bacillati</taxon>
        <taxon>Bacillota</taxon>
        <taxon>Clostridia</taxon>
        <taxon>Lachnospirales</taxon>
        <taxon>Lachnospiraceae</taxon>
        <taxon>Blautia</taxon>
    </lineage>
</organism>
<keyword evidence="3" id="KW-1185">Reference proteome</keyword>
<protein>
    <submittedName>
        <fullName evidence="2">DUF1540 domain-containing protein</fullName>
    </submittedName>
</protein>
<reference evidence="2 3" key="1">
    <citation type="journal article" date="2021" name="ISME Commun">
        <title>Automated analysis of genomic sequences facilitates high-throughput and comprehensive description of bacteria.</title>
        <authorList>
            <person name="Hitch T.C.A."/>
        </authorList>
    </citation>
    <scope>NUCLEOTIDE SEQUENCE [LARGE SCALE GENOMIC DNA]</scope>
    <source>
        <strain evidence="2 3">Sanger_23</strain>
    </source>
</reference>
<dbReference type="Proteomes" id="UP001652409">
    <property type="component" value="Unassembled WGS sequence"/>
</dbReference>
<proteinExistence type="predicted"/>
<comment type="caution">
    <text evidence="2">The sequence shown here is derived from an EMBL/GenBank/DDBJ whole genome shotgun (WGS) entry which is preliminary data.</text>
</comment>
<dbReference type="RefSeq" id="WP_158421853.1">
    <property type="nucleotide sequence ID" value="NZ_JAOQJL010000020.1"/>
</dbReference>
<feature type="domain" description="DUF1540" evidence="1">
    <location>
        <begin position="64"/>
        <end position="102"/>
    </location>
</feature>
<evidence type="ECO:0000313" key="3">
    <source>
        <dbReference type="Proteomes" id="UP001652409"/>
    </source>
</evidence>
<evidence type="ECO:0000259" key="1">
    <source>
        <dbReference type="Pfam" id="PF07561"/>
    </source>
</evidence>
<dbReference type="Pfam" id="PF07561">
    <property type="entry name" value="DUF1540"/>
    <property type="match status" value="2"/>
</dbReference>
<gene>
    <name evidence="2" type="ORF">OCV61_10980</name>
</gene>
<evidence type="ECO:0000313" key="2">
    <source>
        <dbReference type="EMBL" id="MCU6765932.1"/>
    </source>
</evidence>
<accession>A0ABT2TWM1</accession>
<dbReference type="InterPro" id="IPR011437">
    <property type="entry name" value="DUF1540"/>
</dbReference>
<sequence length="106" mass="11353">MTILKCSAANCVYNDARQCSRGEINVMGESAHIADETCCGSFQEKSDAATNGMECRCGCEKIQIECKAHNCAYNDNCKCTAAAVDVDGSRAQCCHETKCGTFACKC</sequence>
<feature type="domain" description="DUF1540" evidence="1">
    <location>
        <begin position="5"/>
        <end position="42"/>
    </location>
</feature>